<dbReference type="EMBL" id="VMNK01000006">
    <property type="protein sequence ID" value="TVO57562.1"/>
    <property type="molecule type" value="Genomic_DNA"/>
</dbReference>
<keyword evidence="1" id="KW-0472">Membrane</keyword>
<comment type="caution">
    <text evidence="2">The sequence shown here is derived from an EMBL/GenBank/DDBJ whole genome shotgun (WGS) entry which is preliminary data.</text>
</comment>
<keyword evidence="3" id="KW-1185">Reference proteome</keyword>
<sequence length="68" mass="7466">MNRERLATQITERILLPIVLAFAAGVIVSNTMHERRDAQIAAEQLRATAHTECLRMAAAGELPEAARP</sequence>
<evidence type="ECO:0000256" key="1">
    <source>
        <dbReference type="SAM" id="Phobius"/>
    </source>
</evidence>
<gene>
    <name evidence="2" type="ORF">FHP91_07750</name>
</gene>
<dbReference type="AlphaFoldDB" id="A0A557QXC0"/>
<dbReference type="Proteomes" id="UP000319502">
    <property type="component" value="Unassembled WGS sequence"/>
</dbReference>
<keyword evidence="1" id="KW-1133">Transmembrane helix</keyword>
<organism evidence="2 3">
    <name type="scientific">Denitromonas halophila</name>
    <dbReference type="NCBI Taxonomy" id="1629404"/>
    <lineage>
        <taxon>Bacteria</taxon>
        <taxon>Pseudomonadati</taxon>
        <taxon>Pseudomonadota</taxon>
        <taxon>Betaproteobacteria</taxon>
        <taxon>Rhodocyclales</taxon>
        <taxon>Zoogloeaceae</taxon>
        <taxon>Denitromonas</taxon>
    </lineage>
</organism>
<accession>A0A557QXC0</accession>
<dbReference type="RefSeq" id="WP_144309035.1">
    <property type="nucleotide sequence ID" value="NZ_VMNK01000006.1"/>
</dbReference>
<proteinExistence type="predicted"/>
<keyword evidence="1" id="KW-0812">Transmembrane</keyword>
<reference evidence="2 3" key="1">
    <citation type="submission" date="2019-07" db="EMBL/GenBank/DDBJ databases">
        <title>The pathways for chlorine oxyanion respiration interact through the shared metabolite chlorate.</title>
        <authorList>
            <person name="Barnum T.P."/>
            <person name="Cheng Y."/>
            <person name="Hill K.A."/>
            <person name="Lucas L.N."/>
            <person name="Carlson H.K."/>
            <person name="Coates J.D."/>
        </authorList>
    </citation>
    <scope>NUCLEOTIDE SEQUENCE [LARGE SCALE GENOMIC DNA]</scope>
    <source>
        <strain evidence="2 3">SFB-3</strain>
    </source>
</reference>
<protein>
    <recommendedName>
        <fullName evidence="4">Histidine kinase</fullName>
    </recommendedName>
</protein>
<name>A0A557QXC0_9RHOO</name>
<evidence type="ECO:0008006" key="4">
    <source>
        <dbReference type="Google" id="ProtNLM"/>
    </source>
</evidence>
<feature type="transmembrane region" description="Helical" evidence="1">
    <location>
        <begin position="14"/>
        <end position="32"/>
    </location>
</feature>
<evidence type="ECO:0000313" key="3">
    <source>
        <dbReference type="Proteomes" id="UP000319502"/>
    </source>
</evidence>
<evidence type="ECO:0000313" key="2">
    <source>
        <dbReference type="EMBL" id="TVO57562.1"/>
    </source>
</evidence>